<dbReference type="AlphaFoldDB" id="A0A2D3UZ55"/>
<evidence type="ECO:0000313" key="3">
    <source>
        <dbReference type="Proteomes" id="UP000225277"/>
    </source>
</evidence>
<dbReference type="Proteomes" id="UP000225277">
    <property type="component" value="Unassembled WGS sequence"/>
</dbReference>
<accession>A0A2D3UZ55</accession>
<dbReference type="GeneID" id="35604126"/>
<evidence type="ECO:0000259" key="1">
    <source>
        <dbReference type="PROSITE" id="PS50097"/>
    </source>
</evidence>
<dbReference type="STRING" id="112498.A0A2D3UZ55"/>
<gene>
    <name evidence="2" type="ORF">RCC_09048</name>
</gene>
<dbReference type="OrthoDB" id="1022638at2759"/>
<keyword evidence="3" id="KW-1185">Reference proteome</keyword>
<proteinExistence type="predicted"/>
<sequence length="279" mass="32009">MDHQDIAPEETEYTTDGLLDFSDDIITVLVGPEQEKFIVHAKQLQKSPYFRNAMKETWLVDGTISLPVDDPKIIRFYLHFLYASEVPETSFPGLAALYVYGERVVDLRFKDTIIKTIISMSRHSGKDGQCYWPVTDAVDCIYAGTLSGSPGRRLLVDIFACHGGTHWIGDHEYDADFLRDLVLRRMHENEGMKAVTDDEIVAERYLEEPQPEFLDAPHTYEIQSQQHANLPNTAEVNSLYESENQLHRRLSPDSRTALAAYDERLTLQEVVRASMVRRW</sequence>
<dbReference type="Gene3D" id="3.30.710.10">
    <property type="entry name" value="Potassium Channel Kv1.1, Chain A"/>
    <property type="match status" value="1"/>
</dbReference>
<dbReference type="PANTHER" id="PTHR47843:SF2">
    <property type="entry name" value="BTB DOMAIN-CONTAINING PROTEIN"/>
    <property type="match status" value="1"/>
</dbReference>
<dbReference type="PANTHER" id="PTHR47843">
    <property type="entry name" value="BTB DOMAIN-CONTAINING PROTEIN-RELATED"/>
    <property type="match status" value="1"/>
</dbReference>
<organism evidence="2 3">
    <name type="scientific">Ramularia collo-cygni</name>
    <dbReference type="NCBI Taxonomy" id="112498"/>
    <lineage>
        <taxon>Eukaryota</taxon>
        <taxon>Fungi</taxon>
        <taxon>Dikarya</taxon>
        <taxon>Ascomycota</taxon>
        <taxon>Pezizomycotina</taxon>
        <taxon>Dothideomycetes</taxon>
        <taxon>Dothideomycetidae</taxon>
        <taxon>Mycosphaerellales</taxon>
        <taxon>Mycosphaerellaceae</taxon>
        <taxon>Ramularia</taxon>
    </lineage>
</organism>
<dbReference type="EMBL" id="FJUY01000016">
    <property type="protein sequence ID" value="CZT23337.1"/>
    <property type="molecule type" value="Genomic_DNA"/>
</dbReference>
<dbReference type="RefSeq" id="XP_023630061.1">
    <property type="nucleotide sequence ID" value="XM_023774293.1"/>
</dbReference>
<protein>
    <recommendedName>
        <fullName evidence="1">BTB domain-containing protein</fullName>
    </recommendedName>
</protein>
<reference evidence="2 3" key="1">
    <citation type="submission" date="2016-03" db="EMBL/GenBank/DDBJ databases">
        <authorList>
            <person name="Ploux O."/>
        </authorList>
    </citation>
    <scope>NUCLEOTIDE SEQUENCE [LARGE SCALE GENOMIC DNA]</scope>
    <source>
        <strain evidence="2 3">URUG2</strain>
    </source>
</reference>
<dbReference type="InterPro" id="IPR000210">
    <property type="entry name" value="BTB/POZ_dom"/>
</dbReference>
<dbReference type="InterPro" id="IPR011333">
    <property type="entry name" value="SKP1/BTB/POZ_sf"/>
</dbReference>
<dbReference type="PROSITE" id="PS50097">
    <property type="entry name" value="BTB"/>
    <property type="match status" value="1"/>
</dbReference>
<name>A0A2D3UZ55_9PEZI</name>
<evidence type="ECO:0000313" key="2">
    <source>
        <dbReference type="EMBL" id="CZT23337.1"/>
    </source>
</evidence>
<feature type="domain" description="BTB" evidence="1">
    <location>
        <begin position="22"/>
        <end position="90"/>
    </location>
</feature>